<sequence>MTMWFYKALIIVATMIMVENFQFIDRPRLSISCGISYLDKTIGMAINGDQIYQVINENLETEKIRIIVYNKRQQQQKQQQQQQVVNKKNYRLNLSNGLKYDLQHFFIDPYIKLSLDKKIFNWNHHNESTTTSNEQQEQQPLFGATMINLLLSSSSSSSMNDSNEQNQFIRLYCFKSFDGYHYRYCDYQDRQQESTSRRLSTLDQLKFLNINYENKTHITIVASDDGNLFQIQYIIDDDGDDDYSMSKVVVYRLKQVNEDSANNNTTDRLEFIANLYADIDDDNKNPGDDLVIDEKDNNNNKHYRLISIIKPIPMTMEQIKRMNEMIKRLFNEMFTYGFIDYQQQFENKTDGGKQQQQQKQIFLVSNQNKRIVTFDSRAFTQRFSSYPLTVIPFNEFFYCDTLNPYDDKQNNNRSIIDDDDEYKQKNRKINETLLKNKKYRIILYVSILISLILMFIKLIILCMGYGCCWCCRWSWSLLTNYIPLPSKWNNRINGQYRISKSLSTATTTTTTSSESLETPSKLNSGKFIKIKLLKK</sequence>
<gene>
    <name evidence="3" type="ORF">HUG17_9573</name>
</gene>
<keyword evidence="1" id="KW-0812">Transmembrane</keyword>
<keyword evidence="1" id="KW-0472">Membrane</keyword>
<comment type="caution">
    <text evidence="3">The sequence shown here is derived from an EMBL/GenBank/DDBJ whole genome shotgun (WGS) entry which is preliminary data.</text>
</comment>
<dbReference type="AlphaFoldDB" id="A0A9D4P3D8"/>
<reference evidence="3" key="2">
    <citation type="journal article" date="2021" name="World Allergy Organ. J.">
        <title>Chromosome-level assembly of Dermatophagoides farinae genome and transcriptome reveals two novel allergens Der f 37 and Der f 39.</title>
        <authorList>
            <person name="Chen J."/>
            <person name="Cai Z."/>
            <person name="Fan D."/>
            <person name="Hu J."/>
            <person name="Hou Y."/>
            <person name="He Y."/>
            <person name="Zhang Z."/>
            <person name="Zhao Z."/>
            <person name="Gao P."/>
            <person name="Hu W."/>
            <person name="Sun J."/>
            <person name="Li J."/>
            <person name="Ji K."/>
        </authorList>
    </citation>
    <scope>NUCLEOTIDE SEQUENCE</scope>
    <source>
        <strain evidence="3">JKM2019</strain>
    </source>
</reference>
<feature type="signal peptide" evidence="2">
    <location>
        <begin position="1"/>
        <end position="20"/>
    </location>
</feature>
<accession>A0A9D4P3D8</accession>
<feature type="chain" id="PRO_5038979276" evidence="2">
    <location>
        <begin position="21"/>
        <end position="535"/>
    </location>
</feature>
<keyword evidence="1" id="KW-1133">Transmembrane helix</keyword>
<dbReference type="Proteomes" id="UP000828236">
    <property type="component" value="Unassembled WGS sequence"/>
</dbReference>
<name>A0A9D4P3D8_DERFA</name>
<organism evidence="3">
    <name type="scientific">Dermatophagoides farinae</name>
    <name type="common">American house dust mite</name>
    <dbReference type="NCBI Taxonomy" id="6954"/>
    <lineage>
        <taxon>Eukaryota</taxon>
        <taxon>Metazoa</taxon>
        <taxon>Ecdysozoa</taxon>
        <taxon>Arthropoda</taxon>
        <taxon>Chelicerata</taxon>
        <taxon>Arachnida</taxon>
        <taxon>Acari</taxon>
        <taxon>Acariformes</taxon>
        <taxon>Sarcoptiformes</taxon>
        <taxon>Astigmata</taxon>
        <taxon>Psoroptidia</taxon>
        <taxon>Analgoidea</taxon>
        <taxon>Pyroglyphidae</taxon>
        <taxon>Dermatophagoidinae</taxon>
        <taxon>Dermatophagoides</taxon>
    </lineage>
</organism>
<keyword evidence="2" id="KW-0732">Signal</keyword>
<evidence type="ECO:0000256" key="1">
    <source>
        <dbReference type="SAM" id="Phobius"/>
    </source>
</evidence>
<reference evidence="3" key="1">
    <citation type="submission" date="2020-06" db="EMBL/GenBank/DDBJ databases">
        <authorList>
            <person name="Ji K."/>
            <person name="Li J."/>
        </authorList>
    </citation>
    <scope>NUCLEOTIDE SEQUENCE</scope>
    <source>
        <strain evidence="3">JKM2019</strain>
        <tissue evidence="3">Whole body</tissue>
    </source>
</reference>
<feature type="transmembrane region" description="Helical" evidence="1">
    <location>
        <begin position="441"/>
        <end position="466"/>
    </location>
</feature>
<dbReference type="EMBL" id="SDOV01000003">
    <property type="protein sequence ID" value="KAH7642882.1"/>
    <property type="molecule type" value="Genomic_DNA"/>
</dbReference>
<proteinExistence type="predicted"/>
<protein>
    <submittedName>
        <fullName evidence="3">Uncharacterized protein</fullName>
    </submittedName>
</protein>
<evidence type="ECO:0000313" key="3">
    <source>
        <dbReference type="EMBL" id="KAH7642882.1"/>
    </source>
</evidence>
<evidence type="ECO:0000256" key="2">
    <source>
        <dbReference type="SAM" id="SignalP"/>
    </source>
</evidence>